<proteinExistence type="predicted"/>
<dbReference type="AlphaFoldDB" id="A0A6M3IVK9"/>
<sequence length="325" mass="34323">MAAVNSVKEWGFSNDSIYTLGGDGVIAASALSMTDPVLQLPWATHWDTEPGYDGNGDAVLAQNVTYTAKTGGANITMLDGELHMQTAITAAPGSPGWFTTIRGGATNPILARLATGGLILETSGSDAEHEKYQDGAFREWVLKAVDTVASLDVVALHKHEMSGLTDSSAAGTVTLKQSDAGNPITLGGGAGGTEDQPYLAYRRTGTCELKAANQWTIPLGVTTLGRLAVIADRYGSGTTLMAVKLQYKIDAGAWTDCPADGDLSGETFTAGTSTFLWRINDGSDIGMDNANDCRYVPTVHAVSLTYQRGTAIAMRRTEPLVRRRD</sequence>
<gene>
    <name evidence="2" type="ORF">MM415A00305_0027</name>
    <name evidence="1" type="ORF">MM415B01000_0003</name>
</gene>
<dbReference type="EMBL" id="MT142506">
    <property type="protein sequence ID" value="QJA83229.1"/>
    <property type="molecule type" value="Genomic_DNA"/>
</dbReference>
<evidence type="ECO:0000313" key="2">
    <source>
        <dbReference type="EMBL" id="QJA83229.1"/>
    </source>
</evidence>
<name>A0A6M3IVK9_9ZZZZ</name>
<organism evidence="1">
    <name type="scientific">viral metagenome</name>
    <dbReference type="NCBI Taxonomy" id="1070528"/>
    <lineage>
        <taxon>unclassified sequences</taxon>
        <taxon>metagenomes</taxon>
        <taxon>organismal metagenomes</taxon>
    </lineage>
</organism>
<evidence type="ECO:0000313" key="1">
    <source>
        <dbReference type="EMBL" id="QJA61077.1"/>
    </source>
</evidence>
<reference evidence="1" key="1">
    <citation type="submission" date="2020-03" db="EMBL/GenBank/DDBJ databases">
        <title>The deep terrestrial virosphere.</title>
        <authorList>
            <person name="Holmfeldt K."/>
            <person name="Nilsson E."/>
            <person name="Simone D."/>
            <person name="Lopez-Fernandez M."/>
            <person name="Wu X."/>
            <person name="de Brujin I."/>
            <person name="Lundin D."/>
            <person name="Andersson A."/>
            <person name="Bertilsson S."/>
            <person name="Dopson M."/>
        </authorList>
    </citation>
    <scope>NUCLEOTIDE SEQUENCE</scope>
    <source>
        <strain evidence="2">MM415A00305</strain>
        <strain evidence="1">MM415B01000</strain>
    </source>
</reference>
<protein>
    <submittedName>
        <fullName evidence="1">Uncharacterized protein</fullName>
    </submittedName>
</protein>
<accession>A0A6M3IVK9</accession>
<dbReference type="EMBL" id="MT141430">
    <property type="protein sequence ID" value="QJA61077.1"/>
    <property type="molecule type" value="Genomic_DNA"/>
</dbReference>